<gene>
    <name evidence="1" type="ORF">MNOR_LOCUS6056</name>
</gene>
<protein>
    <submittedName>
        <fullName evidence="1">Uncharacterized protein</fullName>
    </submittedName>
</protein>
<dbReference type="EMBL" id="CAXKWB010002432">
    <property type="protein sequence ID" value="CAL4066970.1"/>
    <property type="molecule type" value="Genomic_DNA"/>
</dbReference>
<comment type="caution">
    <text evidence="1">The sequence shown here is derived from an EMBL/GenBank/DDBJ whole genome shotgun (WGS) entry which is preliminary data.</text>
</comment>
<reference evidence="1 2" key="1">
    <citation type="submission" date="2024-05" db="EMBL/GenBank/DDBJ databases">
        <authorList>
            <person name="Wallberg A."/>
        </authorList>
    </citation>
    <scope>NUCLEOTIDE SEQUENCE [LARGE SCALE GENOMIC DNA]</scope>
</reference>
<name>A0AAV2Q0Z5_MEGNR</name>
<organism evidence="1 2">
    <name type="scientific">Meganyctiphanes norvegica</name>
    <name type="common">Northern krill</name>
    <name type="synonym">Thysanopoda norvegica</name>
    <dbReference type="NCBI Taxonomy" id="48144"/>
    <lineage>
        <taxon>Eukaryota</taxon>
        <taxon>Metazoa</taxon>
        <taxon>Ecdysozoa</taxon>
        <taxon>Arthropoda</taxon>
        <taxon>Crustacea</taxon>
        <taxon>Multicrustacea</taxon>
        <taxon>Malacostraca</taxon>
        <taxon>Eumalacostraca</taxon>
        <taxon>Eucarida</taxon>
        <taxon>Euphausiacea</taxon>
        <taxon>Euphausiidae</taxon>
        <taxon>Meganyctiphanes</taxon>
    </lineage>
</organism>
<evidence type="ECO:0000313" key="2">
    <source>
        <dbReference type="Proteomes" id="UP001497623"/>
    </source>
</evidence>
<accession>A0AAV2Q0Z5</accession>
<feature type="non-terminal residue" evidence="1">
    <location>
        <position position="1"/>
    </location>
</feature>
<feature type="non-terminal residue" evidence="1">
    <location>
        <position position="152"/>
    </location>
</feature>
<keyword evidence="2" id="KW-1185">Reference proteome</keyword>
<proteinExistence type="predicted"/>
<dbReference type="AlphaFoldDB" id="A0AAV2Q0Z5"/>
<dbReference type="Proteomes" id="UP001497623">
    <property type="component" value="Unassembled WGS sequence"/>
</dbReference>
<sequence length="152" mass="17255">KSISSTVEIDLVLSQTFNKAIHAELTQTLQMKFCDDLLTITWKDNCDTQRGLNSPYAKYKSCRQLGHPVAGECHVIKISKGHSETTAVRMIVKYDCKEIVEEKHEFIKNQLKNIPGLREPMTGEVIWYPRRSSSANPKIMPIIFKMSSITVG</sequence>
<evidence type="ECO:0000313" key="1">
    <source>
        <dbReference type="EMBL" id="CAL4066970.1"/>
    </source>
</evidence>